<proteinExistence type="predicted"/>
<name>A0A2P4Y9T4_9STRA</name>
<dbReference type="Pfam" id="PF24626">
    <property type="entry name" value="SH3_Tf2-1"/>
    <property type="match status" value="1"/>
</dbReference>
<keyword evidence="3" id="KW-1185">Reference proteome</keyword>
<reference evidence="2 3" key="1">
    <citation type="journal article" date="2017" name="Genome Biol. Evol.">
        <title>Phytophthora megakarya and P. palmivora, closely related causal agents of cacao black pod rot, underwent increases in genome sizes and gene numbers by different mechanisms.</title>
        <authorList>
            <person name="Ali S.S."/>
            <person name="Shao J."/>
            <person name="Lary D.J."/>
            <person name="Kronmiller B."/>
            <person name="Shen D."/>
            <person name="Strem M.D."/>
            <person name="Amoako-Attah I."/>
            <person name="Akrofi A.Y."/>
            <person name="Begoude B.A."/>
            <person name="Ten Hoopen G.M."/>
            <person name="Coulibaly K."/>
            <person name="Kebe B.I."/>
            <person name="Melnick R.L."/>
            <person name="Guiltinan M.J."/>
            <person name="Tyler B.M."/>
            <person name="Meinhardt L.W."/>
            <person name="Bailey B.A."/>
        </authorList>
    </citation>
    <scope>NUCLEOTIDE SEQUENCE [LARGE SCALE GENOMIC DNA]</scope>
    <source>
        <strain evidence="3">sbr112.9</strain>
    </source>
</reference>
<dbReference type="InterPro" id="IPR056924">
    <property type="entry name" value="SH3_Tf2-1"/>
</dbReference>
<comment type="caution">
    <text evidence="2">The sequence shown here is derived from an EMBL/GenBank/DDBJ whole genome shotgun (WGS) entry which is preliminary data.</text>
</comment>
<organism evidence="2 3">
    <name type="scientific">Phytophthora palmivora</name>
    <dbReference type="NCBI Taxonomy" id="4796"/>
    <lineage>
        <taxon>Eukaryota</taxon>
        <taxon>Sar</taxon>
        <taxon>Stramenopiles</taxon>
        <taxon>Oomycota</taxon>
        <taxon>Peronosporomycetes</taxon>
        <taxon>Peronosporales</taxon>
        <taxon>Peronosporaceae</taxon>
        <taxon>Phytophthora</taxon>
    </lineage>
</organism>
<evidence type="ECO:0000313" key="3">
    <source>
        <dbReference type="Proteomes" id="UP000237271"/>
    </source>
</evidence>
<accession>A0A2P4Y9T4</accession>
<evidence type="ECO:0000259" key="1">
    <source>
        <dbReference type="Pfam" id="PF24626"/>
    </source>
</evidence>
<feature type="non-terminal residue" evidence="2">
    <location>
        <position position="1"/>
    </location>
</feature>
<feature type="domain" description="Tf2-1-like SH3-like" evidence="1">
    <location>
        <begin position="40"/>
        <end position="107"/>
    </location>
</feature>
<sequence>RFAQHRQEVIERARKNLLNAQASQKKFYDKRRADNPFKVGDLALLSTQDLNISHATAETTLRSRKFTPRFIGPYTILELHGNVALLDLPANLKHLNPRFNIDKLKVYTSNPDRFEGREIPKSTPVIFDDDGEPLHIIETLIQRRIFNRHPEYLVK</sequence>
<gene>
    <name evidence="2" type="ORF">PHPALM_8469</name>
</gene>
<evidence type="ECO:0000313" key="2">
    <source>
        <dbReference type="EMBL" id="POM74561.1"/>
    </source>
</evidence>
<dbReference type="AlphaFoldDB" id="A0A2P4Y9T4"/>
<dbReference type="Proteomes" id="UP000237271">
    <property type="component" value="Unassembled WGS sequence"/>
</dbReference>
<dbReference type="EMBL" id="NCKW01004831">
    <property type="protein sequence ID" value="POM74561.1"/>
    <property type="molecule type" value="Genomic_DNA"/>
</dbReference>
<dbReference type="OrthoDB" id="117147at2759"/>
<protein>
    <recommendedName>
        <fullName evidence="1">Tf2-1-like SH3-like domain-containing protein</fullName>
    </recommendedName>
</protein>